<proteinExistence type="predicted"/>
<dbReference type="OrthoDB" id="3164380at2759"/>
<organism evidence="2 3">
    <name type="scientific">Cristinia sonorae</name>
    <dbReference type="NCBI Taxonomy" id="1940300"/>
    <lineage>
        <taxon>Eukaryota</taxon>
        <taxon>Fungi</taxon>
        <taxon>Dikarya</taxon>
        <taxon>Basidiomycota</taxon>
        <taxon>Agaricomycotina</taxon>
        <taxon>Agaricomycetes</taxon>
        <taxon>Agaricomycetidae</taxon>
        <taxon>Agaricales</taxon>
        <taxon>Pleurotineae</taxon>
        <taxon>Stephanosporaceae</taxon>
        <taxon>Cristinia</taxon>
    </lineage>
</organism>
<gene>
    <name evidence="2" type="ORF">BXZ70DRAFT_912768</name>
</gene>
<dbReference type="EMBL" id="JAEVFJ010000001">
    <property type="protein sequence ID" value="KAH8107814.1"/>
    <property type="molecule type" value="Genomic_DNA"/>
</dbReference>
<protein>
    <submittedName>
        <fullName evidence="2">Uncharacterized protein</fullName>
    </submittedName>
</protein>
<feature type="compositionally biased region" description="Basic and acidic residues" evidence="1">
    <location>
        <begin position="200"/>
        <end position="211"/>
    </location>
</feature>
<dbReference type="Proteomes" id="UP000813824">
    <property type="component" value="Unassembled WGS sequence"/>
</dbReference>
<dbReference type="AlphaFoldDB" id="A0A8K0UY52"/>
<evidence type="ECO:0000313" key="2">
    <source>
        <dbReference type="EMBL" id="KAH8107814.1"/>
    </source>
</evidence>
<feature type="region of interest" description="Disordered" evidence="1">
    <location>
        <begin position="236"/>
        <end position="280"/>
    </location>
</feature>
<sequence>MSSSDVDILSHFTSLDELIQLVYQGAHKFVVLSAVDDVSWTIHVGLTNSEEGRWWRGKWGEKDIQKFVGEKTSSIVLESFSDRLAHTFVQGDLQIGNWSSEKGAEINLTLGPTAKTPIRIPLTELSPEDAALYTAKVFAEIALQAQSRKSRLHPSATDVIPPVAGFSRRTFTPPPVAPVPKRKAEADPPVANKSKSKKKHQDEEDAKAQDKIKELEAELAAQKKLASDAVNAAKFTSDGLVSKAKTAPSGSRPVKGASLANPNKKARKYQAIEFGSDSDD</sequence>
<feature type="region of interest" description="Disordered" evidence="1">
    <location>
        <begin position="162"/>
        <end position="211"/>
    </location>
</feature>
<evidence type="ECO:0000313" key="3">
    <source>
        <dbReference type="Proteomes" id="UP000813824"/>
    </source>
</evidence>
<accession>A0A8K0UY52</accession>
<name>A0A8K0UY52_9AGAR</name>
<reference evidence="2" key="1">
    <citation type="journal article" date="2021" name="New Phytol.">
        <title>Evolutionary innovations through gain and loss of genes in the ectomycorrhizal Boletales.</title>
        <authorList>
            <person name="Wu G."/>
            <person name="Miyauchi S."/>
            <person name="Morin E."/>
            <person name="Kuo A."/>
            <person name="Drula E."/>
            <person name="Varga T."/>
            <person name="Kohler A."/>
            <person name="Feng B."/>
            <person name="Cao Y."/>
            <person name="Lipzen A."/>
            <person name="Daum C."/>
            <person name="Hundley H."/>
            <person name="Pangilinan J."/>
            <person name="Johnson J."/>
            <person name="Barry K."/>
            <person name="LaButti K."/>
            <person name="Ng V."/>
            <person name="Ahrendt S."/>
            <person name="Min B."/>
            <person name="Choi I.G."/>
            <person name="Park H."/>
            <person name="Plett J.M."/>
            <person name="Magnuson J."/>
            <person name="Spatafora J.W."/>
            <person name="Nagy L.G."/>
            <person name="Henrissat B."/>
            <person name="Grigoriev I.V."/>
            <person name="Yang Z.L."/>
            <person name="Xu J."/>
            <person name="Martin F.M."/>
        </authorList>
    </citation>
    <scope>NUCLEOTIDE SEQUENCE</scope>
    <source>
        <strain evidence="2">KKN 215</strain>
    </source>
</reference>
<comment type="caution">
    <text evidence="2">The sequence shown here is derived from an EMBL/GenBank/DDBJ whole genome shotgun (WGS) entry which is preliminary data.</text>
</comment>
<evidence type="ECO:0000256" key="1">
    <source>
        <dbReference type="SAM" id="MobiDB-lite"/>
    </source>
</evidence>
<keyword evidence="3" id="KW-1185">Reference proteome</keyword>